<evidence type="ECO:0000256" key="2">
    <source>
        <dbReference type="ARBA" id="ARBA00022649"/>
    </source>
</evidence>
<accession>C1D8F6</accession>
<protein>
    <submittedName>
        <fullName evidence="3">Plasmid stabilization system</fullName>
    </submittedName>
</protein>
<sequence length="95" mass="10975">MTTYKLRFHELALAEWNRLDGSIKAQLKKKLAERLVNPCVPSAQLSGMKDCYKIKLRSLGYRLVYRVDGNEVFVTVISIGRRERNEAYIAATERL</sequence>
<name>C1D8F6_LARHH</name>
<dbReference type="NCBIfam" id="TIGR02385">
    <property type="entry name" value="RelE_StbE"/>
    <property type="match status" value="1"/>
</dbReference>
<dbReference type="PANTHER" id="PTHR35601:SF1">
    <property type="entry name" value="TOXIN RELE"/>
    <property type="match status" value="1"/>
</dbReference>
<dbReference type="KEGG" id="lhk:LHK_01762"/>
<dbReference type="SUPFAM" id="SSF143011">
    <property type="entry name" value="RelE-like"/>
    <property type="match status" value="1"/>
</dbReference>
<dbReference type="PANTHER" id="PTHR35601">
    <property type="entry name" value="TOXIN RELE"/>
    <property type="match status" value="1"/>
</dbReference>
<dbReference type="InterPro" id="IPR007712">
    <property type="entry name" value="RelE/ParE_toxin"/>
</dbReference>
<dbReference type="AlphaFoldDB" id="C1D8F6"/>
<reference evidence="3 4" key="1">
    <citation type="journal article" date="2009" name="PLoS Genet.">
        <title>The complete genome and proteome of Laribacter hongkongensis reveal potential mechanisms for adaptations to different temperatures and habitats.</title>
        <authorList>
            <person name="Woo P.C."/>
            <person name="Lau S.K."/>
            <person name="Tse H."/>
            <person name="Teng J.L."/>
            <person name="Curreem S.O."/>
            <person name="Tsang A.K."/>
            <person name="Fan R.Y."/>
            <person name="Wong G.K."/>
            <person name="Huang Y."/>
            <person name="Loman N.J."/>
            <person name="Snyder L.A."/>
            <person name="Cai J.J."/>
            <person name="Huang J.D."/>
            <person name="Mak W."/>
            <person name="Pallen M.J."/>
            <person name="Lok S."/>
            <person name="Yuen K.Y."/>
        </authorList>
    </citation>
    <scope>NUCLEOTIDE SEQUENCE [LARGE SCALE GENOMIC DNA]</scope>
    <source>
        <strain evidence="3 4">HLHK9</strain>
    </source>
</reference>
<dbReference type="RefSeq" id="WP_012697232.1">
    <property type="nucleotide sequence ID" value="NC_012559.1"/>
</dbReference>
<gene>
    <name evidence="3" type="ordered locus">LHK_01762</name>
</gene>
<proteinExistence type="inferred from homology"/>
<dbReference type="STRING" id="557598.LHK_01762"/>
<keyword evidence="4" id="KW-1185">Reference proteome</keyword>
<keyword evidence="2" id="KW-1277">Toxin-antitoxin system</keyword>
<dbReference type="Gene3D" id="3.30.2310.20">
    <property type="entry name" value="RelE-like"/>
    <property type="match status" value="1"/>
</dbReference>
<comment type="similarity">
    <text evidence="1">Belongs to the RelE toxin family.</text>
</comment>
<dbReference type="EMBL" id="CP001154">
    <property type="protein sequence ID" value="ACO74746.1"/>
    <property type="molecule type" value="Genomic_DNA"/>
</dbReference>
<dbReference type="Proteomes" id="UP000002010">
    <property type="component" value="Chromosome"/>
</dbReference>
<organism evidence="3 4">
    <name type="scientific">Laribacter hongkongensis (strain HLHK9)</name>
    <dbReference type="NCBI Taxonomy" id="557598"/>
    <lineage>
        <taxon>Bacteria</taxon>
        <taxon>Pseudomonadati</taxon>
        <taxon>Pseudomonadota</taxon>
        <taxon>Betaproteobacteria</taxon>
        <taxon>Neisseriales</taxon>
        <taxon>Aquaspirillaceae</taxon>
        <taxon>Laribacter</taxon>
    </lineage>
</organism>
<dbReference type="Pfam" id="PF05016">
    <property type="entry name" value="ParE_toxin"/>
    <property type="match status" value="1"/>
</dbReference>
<dbReference type="HOGENOM" id="CLU_155761_0_1_4"/>
<evidence type="ECO:0000313" key="4">
    <source>
        <dbReference type="Proteomes" id="UP000002010"/>
    </source>
</evidence>
<dbReference type="InterPro" id="IPR035093">
    <property type="entry name" value="RelE/ParE_toxin_dom_sf"/>
</dbReference>
<dbReference type="eggNOG" id="COG2026">
    <property type="taxonomic scope" value="Bacteria"/>
</dbReference>
<evidence type="ECO:0000256" key="1">
    <source>
        <dbReference type="ARBA" id="ARBA00006226"/>
    </source>
</evidence>
<evidence type="ECO:0000313" key="3">
    <source>
        <dbReference type="EMBL" id="ACO74746.1"/>
    </source>
</evidence>